<protein>
    <submittedName>
        <fullName evidence="2">Uncharacterized protein</fullName>
    </submittedName>
</protein>
<organism evidence="2 3">
    <name type="scientific">Streptomyces monticola</name>
    <dbReference type="NCBI Taxonomy" id="2666263"/>
    <lineage>
        <taxon>Bacteria</taxon>
        <taxon>Bacillati</taxon>
        <taxon>Actinomycetota</taxon>
        <taxon>Actinomycetes</taxon>
        <taxon>Kitasatosporales</taxon>
        <taxon>Streptomycetaceae</taxon>
        <taxon>Streptomyces</taxon>
    </lineage>
</organism>
<reference evidence="3" key="1">
    <citation type="journal article" date="2019" name="Int. J. Syst. Evol. Microbiol.">
        <title>The Global Catalogue of Microorganisms (GCM) 10K type strain sequencing project: providing services to taxonomists for standard genome sequencing and annotation.</title>
        <authorList>
            <consortium name="The Broad Institute Genomics Platform"/>
            <consortium name="The Broad Institute Genome Sequencing Center for Infectious Disease"/>
            <person name="Wu L."/>
            <person name="Ma J."/>
        </authorList>
    </citation>
    <scope>NUCLEOTIDE SEQUENCE [LARGE SCALE GENOMIC DNA]</scope>
    <source>
        <strain evidence="3">SYNS20</strain>
    </source>
</reference>
<dbReference type="InterPro" id="IPR039708">
    <property type="entry name" value="MT1774/Rv1733c-like"/>
</dbReference>
<name>A0ABW2JQC6_9ACTN</name>
<feature type="region of interest" description="Disordered" evidence="1">
    <location>
        <begin position="57"/>
        <end position="92"/>
    </location>
</feature>
<evidence type="ECO:0000256" key="1">
    <source>
        <dbReference type="SAM" id="MobiDB-lite"/>
    </source>
</evidence>
<evidence type="ECO:0000313" key="2">
    <source>
        <dbReference type="EMBL" id="MFC7307844.1"/>
    </source>
</evidence>
<dbReference type="PANTHER" id="PTHR42305">
    <property type="entry name" value="MEMBRANE PROTEIN RV1733C-RELATED"/>
    <property type="match status" value="1"/>
</dbReference>
<gene>
    <name evidence="2" type="ORF">ACFQVC_26915</name>
</gene>
<proteinExistence type="predicted"/>
<dbReference type="Proteomes" id="UP001596523">
    <property type="component" value="Unassembled WGS sequence"/>
</dbReference>
<comment type="caution">
    <text evidence="2">The sequence shown here is derived from an EMBL/GenBank/DDBJ whole genome shotgun (WGS) entry which is preliminary data.</text>
</comment>
<dbReference type="RefSeq" id="WP_381835284.1">
    <property type="nucleotide sequence ID" value="NZ_JBHTCF010000013.1"/>
</dbReference>
<dbReference type="EMBL" id="JBHTCF010000013">
    <property type="protein sequence ID" value="MFC7307844.1"/>
    <property type="molecule type" value="Genomic_DNA"/>
</dbReference>
<dbReference type="PANTHER" id="PTHR42305:SF1">
    <property type="entry name" value="MEMBRANE PROTEIN RV1733C-RELATED"/>
    <property type="match status" value="1"/>
</dbReference>
<sequence>MRAIVGLWRWRHNPLRRTTDLTEAWVALVAAALIAVAAPLAGSVAGALAQDAMHRSVQAQHENRHQVRATVERSVTQPPMDPDPETSSDRDGHRRVIANWTAPDGSRHTGTVMATLDAAEPGDRFTLWTDAVGRIVARPMDTSTATTHAVLAGLGVAAAVGAAVEGARRLVVWRLVRKRYAGWDSEWAQAGPDWGRTGTGS</sequence>
<evidence type="ECO:0000313" key="3">
    <source>
        <dbReference type="Proteomes" id="UP001596523"/>
    </source>
</evidence>
<keyword evidence="3" id="KW-1185">Reference proteome</keyword>
<accession>A0ABW2JQC6</accession>